<comment type="caution">
    <text evidence="1">The sequence shown here is derived from an EMBL/GenBank/DDBJ whole genome shotgun (WGS) entry which is preliminary data.</text>
</comment>
<keyword evidence="2" id="KW-1185">Reference proteome</keyword>
<protein>
    <submittedName>
        <fullName evidence="1">Uncharacterized protein</fullName>
    </submittedName>
</protein>
<accession>A0ABQ9XUL7</accession>
<gene>
    <name evidence="1" type="ORF">BLNAU_9906</name>
</gene>
<proteinExistence type="predicted"/>
<name>A0ABQ9XUL7_9EUKA</name>
<dbReference type="Proteomes" id="UP001281761">
    <property type="component" value="Unassembled WGS sequence"/>
</dbReference>
<evidence type="ECO:0000313" key="1">
    <source>
        <dbReference type="EMBL" id="KAK2955177.1"/>
    </source>
</evidence>
<sequence>MIQQIRHSEIFAASIFPTSSPLSNLNFWPILHHFTDCSQPSRRDTAFTPLPVSDPTPPRHCSKLIRRAPRNCLPLPRDCPAWSCTTSSSLWFGFGGCAEGLRTNGVDEIVLVAFDDADEGDTRIQSEIDANIESWNGVDSGTIAAHLMKMPLDTPPDMHSPLRLIDSVPSLASTIAMSPRLAGFGCLEEETREAALERRQFLCDGNQLVGIIPAARTLPATWTKTIEISGEKRDLLLVCAGMSETDQSMLTIDRIILASESSSDQNFVFTTLFFSPSSAFPKTPIGVVACTVVVENEIVHIGQLDGDELRPFWTYRKVSELALDLSDAEYEVEPASGRICRWSVALLGRLVFMFGGRLFRDFVGWLLNHTS</sequence>
<reference evidence="1 2" key="1">
    <citation type="journal article" date="2022" name="bioRxiv">
        <title>Genomics of Preaxostyla Flagellates Illuminates Evolutionary Transitions and the Path Towards Mitochondrial Loss.</title>
        <authorList>
            <person name="Novak L.V.F."/>
            <person name="Treitli S.C."/>
            <person name="Pyrih J."/>
            <person name="Halakuc P."/>
            <person name="Pipaliya S.V."/>
            <person name="Vacek V."/>
            <person name="Brzon O."/>
            <person name="Soukal P."/>
            <person name="Eme L."/>
            <person name="Dacks J.B."/>
            <person name="Karnkowska A."/>
            <person name="Elias M."/>
            <person name="Hampl V."/>
        </authorList>
    </citation>
    <scope>NUCLEOTIDE SEQUENCE [LARGE SCALE GENOMIC DNA]</scope>
    <source>
        <strain evidence="1">NAU3</strain>
        <tissue evidence="1">Gut</tissue>
    </source>
</reference>
<evidence type="ECO:0000313" key="2">
    <source>
        <dbReference type="Proteomes" id="UP001281761"/>
    </source>
</evidence>
<organism evidence="1 2">
    <name type="scientific">Blattamonas nauphoetae</name>
    <dbReference type="NCBI Taxonomy" id="2049346"/>
    <lineage>
        <taxon>Eukaryota</taxon>
        <taxon>Metamonada</taxon>
        <taxon>Preaxostyla</taxon>
        <taxon>Oxymonadida</taxon>
        <taxon>Blattamonas</taxon>
    </lineage>
</organism>
<dbReference type="EMBL" id="JARBJD010000070">
    <property type="protein sequence ID" value="KAK2955177.1"/>
    <property type="molecule type" value="Genomic_DNA"/>
</dbReference>